<protein>
    <submittedName>
        <fullName evidence="1">Uncharacterized protein</fullName>
    </submittedName>
</protein>
<evidence type="ECO:0000313" key="1">
    <source>
        <dbReference type="EMBL" id="KAJ3221977.1"/>
    </source>
</evidence>
<dbReference type="Proteomes" id="UP001211065">
    <property type="component" value="Unassembled WGS sequence"/>
</dbReference>
<gene>
    <name evidence="1" type="ORF">HK099_002840</name>
</gene>
<name>A0AAD5XWI7_9FUNG</name>
<dbReference type="EMBL" id="JADGJW010000198">
    <property type="protein sequence ID" value="KAJ3221977.1"/>
    <property type="molecule type" value="Genomic_DNA"/>
</dbReference>
<comment type="caution">
    <text evidence="1">The sequence shown here is derived from an EMBL/GenBank/DDBJ whole genome shotgun (WGS) entry which is preliminary data.</text>
</comment>
<organism evidence="1 2">
    <name type="scientific">Clydaea vesicula</name>
    <dbReference type="NCBI Taxonomy" id="447962"/>
    <lineage>
        <taxon>Eukaryota</taxon>
        <taxon>Fungi</taxon>
        <taxon>Fungi incertae sedis</taxon>
        <taxon>Chytridiomycota</taxon>
        <taxon>Chytridiomycota incertae sedis</taxon>
        <taxon>Chytridiomycetes</taxon>
        <taxon>Lobulomycetales</taxon>
        <taxon>Lobulomycetaceae</taxon>
        <taxon>Clydaea</taxon>
    </lineage>
</organism>
<evidence type="ECO:0000313" key="2">
    <source>
        <dbReference type="Proteomes" id="UP001211065"/>
    </source>
</evidence>
<sequence>MLKKKNLREGLIFYNSLRPFLKTVFEKLAKDQNLHALLFEVIEISILNEYDLPNLYSLIKEYEVMKMPLNLINGYFHKDSFNNDTSRLNKKILLNSINFLKFGFLNSEIRKQNKYNFQNIFTQLIDLILTNLTTVASDINRHFLKQINLLELIKLMIQFLEQVVEEEDYFNTEHLVAKFNIPYLTNEILEHLEKNAILKNSAVFDVMDNSCIEQLFIYKFRLLLMLNLIDKCNYQKIKQSNNLPILCSTLFTTSMDPDEMKTILFVVNKFFFEKSFFENVAVLNKNTKIDFLKLNQKVKEDETSVKFIKKEGCKSSETMDDLESIENMERVLVEVTEKFNLENKLRASLLNKKIEIFEN</sequence>
<proteinExistence type="predicted"/>
<accession>A0AAD5XWI7</accession>
<dbReference type="AlphaFoldDB" id="A0AAD5XWI7"/>
<reference evidence="1" key="1">
    <citation type="submission" date="2020-05" db="EMBL/GenBank/DDBJ databases">
        <title>Phylogenomic resolution of chytrid fungi.</title>
        <authorList>
            <person name="Stajich J.E."/>
            <person name="Amses K."/>
            <person name="Simmons R."/>
            <person name="Seto K."/>
            <person name="Myers J."/>
            <person name="Bonds A."/>
            <person name="Quandt C.A."/>
            <person name="Barry K."/>
            <person name="Liu P."/>
            <person name="Grigoriev I."/>
            <person name="Longcore J.E."/>
            <person name="James T.Y."/>
        </authorList>
    </citation>
    <scope>NUCLEOTIDE SEQUENCE</scope>
    <source>
        <strain evidence="1">JEL0476</strain>
    </source>
</reference>
<keyword evidence="2" id="KW-1185">Reference proteome</keyword>